<dbReference type="RefSeq" id="WP_007240366.1">
    <property type="nucleotide sequence ID" value="NZ_BAFB01000202.1"/>
</dbReference>
<protein>
    <submittedName>
        <fullName evidence="1">Uncharacterized protein</fullName>
    </submittedName>
</protein>
<name>H5TRS4_GORO1</name>
<sequence>MIETCTTSPVANDEFASWIDTFLEEKGIDPQHVFTVAGPSNLENIIPVGVVIEHAKIASPGEQATIKDTLVQIDFRDGDVLHYLEFLATGIAH</sequence>
<dbReference type="Proteomes" id="UP000005038">
    <property type="component" value="Unassembled WGS sequence"/>
</dbReference>
<keyword evidence="2" id="KW-1185">Reference proteome</keyword>
<dbReference type="OrthoDB" id="4633492at2"/>
<dbReference type="STRING" id="1108044.GOOTI_202_00380"/>
<gene>
    <name evidence="1" type="ORF">GOOTI_202_00380</name>
</gene>
<proteinExistence type="predicted"/>
<dbReference type="EMBL" id="BAFB01000202">
    <property type="protein sequence ID" value="GAB36182.1"/>
    <property type="molecule type" value="Genomic_DNA"/>
</dbReference>
<reference evidence="1" key="1">
    <citation type="submission" date="2012-02" db="EMBL/GenBank/DDBJ databases">
        <title>Whole genome shotgun sequence of Gordonia otitidis NBRC 100426.</title>
        <authorList>
            <person name="Yoshida I."/>
            <person name="Hosoyama A."/>
            <person name="Tsuchikane K."/>
            <person name="Katsumata H."/>
            <person name="Yamazaki S."/>
            <person name="Fujita N."/>
        </authorList>
    </citation>
    <scope>NUCLEOTIDE SEQUENCE [LARGE SCALE GENOMIC DNA]</scope>
    <source>
        <strain evidence="1">NBRC 100426</strain>
    </source>
</reference>
<evidence type="ECO:0000313" key="1">
    <source>
        <dbReference type="EMBL" id="GAB36182.1"/>
    </source>
</evidence>
<accession>H5TRS4</accession>
<comment type="caution">
    <text evidence="1">The sequence shown here is derived from an EMBL/GenBank/DDBJ whole genome shotgun (WGS) entry which is preliminary data.</text>
</comment>
<dbReference type="AlphaFoldDB" id="H5TRS4"/>
<organism evidence="1 2">
    <name type="scientific">Gordonia otitidis (strain DSM 44809 / CCUG 52243 / JCM 12355 / NBRC 100426 / IFM 10032)</name>
    <dbReference type="NCBI Taxonomy" id="1108044"/>
    <lineage>
        <taxon>Bacteria</taxon>
        <taxon>Bacillati</taxon>
        <taxon>Actinomycetota</taxon>
        <taxon>Actinomycetes</taxon>
        <taxon>Mycobacteriales</taxon>
        <taxon>Gordoniaceae</taxon>
        <taxon>Gordonia</taxon>
    </lineage>
</organism>
<evidence type="ECO:0000313" key="2">
    <source>
        <dbReference type="Proteomes" id="UP000005038"/>
    </source>
</evidence>